<name>A0A165KTS1_9APHY</name>
<feature type="non-terminal residue" evidence="2">
    <location>
        <position position="102"/>
    </location>
</feature>
<keyword evidence="3" id="KW-1185">Reference proteome</keyword>
<accession>A0A165KTS1</accession>
<dbReference type="InterPro" id="IPR018253">
    <property type="entry name" value="DnaJ_domain_CS"/>
</dbReference>
<dbReference type="Gene3D" id="1.10.287.110">
    <property type="entry name" value="DnaJ domain"/>
    <property type="match status" value="1"/>
</dbReference>
<organism evidence="2 3">
    <name type="scientific">Daedalea quercina L-15889</name>
    <dbReference type="NCBI Taxonomy" id="1314783"/>
    <lineage>
        <taxon>Eukaryota</taxon>
        <taxon>Fungi</taxon>
        <taxon>Dikarya</taxon>
        <taxon>Basidiomycota</taxon>
        <taxon>Agaricomycotina</taxon>
        <taxon>Agaricomycetes</taxon>
        <taxon>Polyporales</taxon>
        <taxon>Fomitopsis</taxon>
    </lineage>
</organism>
<dbReference type="AlphaFoldDB" id="A0A165KTS1"/>
<dbReference type="SUPFAM" id="SSF46565">
    <property type="entry name" value="Chaperone J-domain"/>
    <property type="match status" value="1"/>
</dbReference>
<dbReference type="SMART" id="SM00271">
    <property type="entry name" value="DnaJ"/>
    <property type="match status" value="1"/>
</dbReference>
<dbReference type="GO" id="GO:0030544">
    <property type="term" value="F:Hsp70 protein binding"/>
    <property type="evidence" value="ECO:0007669"/>
    <property type="project" value="TreeGrafter"/>
</dbReference>
<gene>
    <name evidence="2" type="ORF">DAEQUDRAFT_648611</name>
</gene>
<dbReference type="CDD" id="cd06257">
    <property type="entry name" value="DnaJ"/>
    <property type="match status" value="1"/>
</dbReference>
<dbReference type="Proteomes" id="UP000076727">
    <property type="component" value="Unassembled WGS sequence"/>
</dbReference>
<dbReference type="PROSITE" id="PS50076">
    <property type="entry name" value="DNAJ_2"/>
    <property type="match status" value="1"/>
</dbReference>
<reference evidence="2 3" key="1">
    <citation type="journal article" date="2016" name="Mol. Biol. Evol.">
        <title>Comparative Genomics of Early-Diverging Mushroom-Forming Fungi Provides Insights into the Origins of Lignocellulose Decay Capabilities.</title>
        <authorList>
            <person name="Nagy L.G."/>
            <person name="Riley R."/>
            <person name="Tritt A."/>
            <person name="Adam C."/>
            <person name="Daum C."/>
            <person name="Floudas D."/>
            <person name="Sun H."/>
            <person name="Yadav J.S."/>
            <person name="Pangilinan J."/>
            <person name="Larsson K.H."/>
            <person name="Matsuura K."/>
            <person name="Barry K."/>
            <person name="Labutti K."/>
            <person name="Kuo R."/>
            <person name="Ohm R.A."/>
            <person name="Bhattacharya S.S."/>
            <person name="Shirouzu T."/>
            <person name="Yoshinaga Y."/>
            <person name="Martin F.M."/>
            <person name="Grigoriev I.V."/>
            <person name="Hibbett D.S."/>
        </authorList>
    </citation>
    <scope>NUCLEOTIDE SEQUENCE [LARGE SCALE GENOMIC DNA]</scope>
    <source>
        <strain evidence="2 3">L-15889</strain>
    </source>
</reference>
<dbReference type="OrthoDB" id="10250354at2759"/>
<dbReference type="InterPro" id="IPR001623">
    <property type="entry name" value="DnaJ_domain"/>
</dbReference>
<dbReference type="STRING" id="1314783.A0A165KTS1"/>
<dbReference type="PANTHER" id="PTHR43908">
    <property type="entry name" value="AT29763P-RELATED"/>
    <property type="match status" value="1"/>
</dbReference>
<dbReference type="GO" id="GO:0071218">
    <property type="term" value="P:cellular response to misfolded protein"/>
    <property type="evidence" value="ECO:0007669"/>
    <property type="project" value="TreeGrafter"/>
</dbReference>
<evidence type="ECO:0000313" key="2">
    <source>
        <dbReference type="EMBL" id="KZT63566.1"/>
    </source>
</evidence>
<proteinExistence type="predicted"/>
<dbReference type="PROSITE" id="PS00636">
    <property type="entry name" value="DNAJ_1"/>
    <property type="match status" value="1"/>
</dbReference>
<dbReference type="Pfam" id="PF00226">
    <property type="entry name" value="DnaJ"/>
    <property type="match status" value="1"/>
</dbReference>
<dbReference type="PRINTS" id="PR00625">
    <property type="entry name" value="JDOMAIN"/>
</dbReference>
<dbReference type="PANTHER" id="PTHR43908:SF3">
    <property type="entry name" value="AT29763P-RELATED"/>
    <property type="match status" value="1"/>
</dbReference>
<dbReference type="InterPro" id="IPR036869">
    <property type="entry name" value="J_dom_sf"/>
</dbReference>
<dbReference type="EMBL" id="KV429173">
    <property type="protein sequence ID" value="KZT63566.1"/>
    <property type="molecule type" value="Genomic_DNA"/>
</dbReference>
<feature type="domain" description="J" evidence="1">
    <location>
        <begin position="50"/>
        <end position="102"/>
    </location>
</feature>
<evidence type="ECO:0000313" key="3">
    <source>
        <dbReference type="Proteomes" id="UP000076727"/>
    </source>
</evidence>
<dbReference type="GO" id="GO:0005789">
    <property type="term" value="C:endoplasmic reticulum membrane"/>
    <property type="evidence" value="ECO:0007669"/>
    <property type="project" value="TreeGrafter"/>
</dbReference>
<feature type="non-terminal residue" evidence="2">
    <location>
        <position position="1"/>
    </location>
</feature>
<dbReference type="InterPro" id="IPR051100">
    <property type="entry name" value="DnaJ_subfamily_B/C"/>
</dbReference>
<protein>
    <submittedName>
        <fullName evidence="2">DnaJ-domain-containing protein</fullName>
    </submittedName>
</protein>
<evidence type="ECO:0000259" key="1">
    <source>
        <dbReference type="PROSITE" id="PS50076"/>
    </source>
</evidence>
<sequence>LELFDSAIQGFKAALHADASKLSMVGRHTVQGELDNVEERAMRERTKVKDYYEILDLDRNCTTAEICKAYRAQSLKHHPDKFRLVQEAYNILSDPTKRWSYD</sequence>